<evidence type="ECO:0000256" key="5">
    <source>
        <dbReference type="ARBA" id="ARBA00023157"/>
    </source>
</evidence>
<dbReference type="GO" id="GO:0003676">
    <property type="term" value="F:nucleic acid binding"/>
    <property type="evidence" value="ECO:0007669"/>
    <property type="project" value="InterPro"/>
</dbReference>
<dbReference type="AlphaFoldDB" id="A0A545U7I1"/>
<dbReference type="InterPro" id="IPR008947">
    <property type="entry name" value="PLipase_C/P1_nuclease_dom_sf"/>
</dbReference>
<evidence type="ECO:0000256" key="4">
    <source>
        <dbReference type="ARBA" id="ARBA00022801"/>
    </source>
</evidence>
<dbReference type="CDD" id="cd11010">
    <property type="entry name" value="S1-P1_nuclease"/>
    <property type="match status" value="1"/>
</dbReference>
<evidence type="ECO:0000256" key="3">
    <source>
        <dbReference type="ARBA" id="ARBA00022759"/>
    </source>
</evidence>
<keyword evidence="6" id="KW-0325">Glycoprotein</keyword>
<dbReference type="GO" id="GO:0006308">
    <property type="term" value="P:DNA catabolic process"/>
    <property type="evidence" value="ECO:0007669"/>
    <property type="project" value="InterPro"/>
</dbReference>
<proteinExistence type="predicted"/>
<gene>
    <name evidence="7" type="ORF">FLL46_19880</name>
</gene>
<dbReference type="Gene3D" id="1.10.575.10">
    <property type="entry name" value="P1 Nuclease"/>
    <property type="match status" value="1"/>
</dbReference>
<protein>
    <submittedName>
        <fullName evidence="7">S1/P1 nuclease</fullName>
    </submittedName>
</protein>
<comment type="caution">
    <text evidence="7">The sequence shown here is derived from an EMBL/GenBank/DDBJ whole genome shotgun (WGS) entry which is preliminary data.</text>
</comment>
<dbReference type="GO" id="GO:0016788">
    <property type="term" value="F:hydrolase activity, acting on ester bonds"/>
    <property type="evidence" value="ECO:0007669"/>
    <property type="project" value="InterPro"/>
</dbReference>
<evidence type="ECO:0000313" key="8">
    <source>
        <dbReference type="Proteomes" id="UP000315439"/>
    </source>
</evidence>
<dbReference type="SUPFAM" id="SSF48537">
    <property type="entry name" value="Phospholipase C/P1 nuclease"/>
    <property type="match status" value="1"/>
</dbReference>
<keyword evidence="1" id="KW-0540">Nuclease</keyword>
<sequence>MKNTIITASLFLLLGTFLFIPSSGLALGNTGHEAICEIAYLELTPKARKAVDSLLALEKKARFKTFRRACTWPDDRKDETTAKRKREHYINVPRNWSYVSKAKCPLAKTCLFTAISSDESALRNSKNSQKKLRALKYLGHWVGDIHQPFHVSFADDRGGNEIHLEKSIGCRKNLHAVWDQCIPENIMESLSLNPRKTSHRKRFGQMLHRMITAEQREKWKQEKQPVTWANESLSLVRKQQVKYCFENGKHCQYSPASLTHVRHGKQSNTRTINLTDEYEKKFQKIMTRRIQQAGVRLGALLNDIFG</sequence>
<dbReference type="PANTHER" id="PTHR33146:SF26">
    <property type="entry name" value="ENDONUCLEASE 4"/>
    <property type="match status" value="1"/>
</dbReference>
<accession>A0A545U7I1</accession>
<name>A0A545U7I1_9GAMM</name>
<reference evidence="7 8" key="1">
    <citation type="submission" date="2019-07" db="EMBL/GenBank/DDBJ databases">
        <title>Draft genome for Aliikangiella sp. M105.</title>
        <authorList>
            <person name="Wang G."/>
        </authorList>
    </citation>
    <scope>NUCLEOTIDE SEQUENCE [LARGE SCALE GENOMIC DNA]</scope>
    <source>
        <strain evidence="7 8">M105</strain>
    </source>
</reference>
<dbReference type="InterPro" id="IPR003154">
    <property type="entry name" value="S1/P1nuclease"/>
</dbReference>
<dbReference type="GO" id="GO:0004519">
    <property type="term" value="F:endonuclease activity"/>
    <property type="evidence" value="ECO:0007669"/>
    <property type="project" value="UniProtKB-KW"/>
</dbReference>
<dbReference type="RefSeq" id="WP_142933104.1">
    <property type="nucleotide sequence ID" value="NZ_ML660168.1"/>
</dbReference>
<evidence type="ECO:0000256" key="6">
    <source>
        <dbReference type="ARBA" id="ARBA00023180"/>
    </source>
</evidence>
<evidence type="ECO:0000256" key="2">
    <source>
        <dbReference type="ARBA" id="ARBA00022723"/>
    </source>
</evidence>
<keyword evidence="4" id="KW-0378">Hydrolase</keyword>
<organism evidence="7 8">
    <name type="scientific">Aliikangiella coralliicola</name>
    <dbReference type="NCBI Taxonomy" id="2592383"/>
    <lineage>
        <taxon>Bacteria</taxon>
        <taxon>Pseudomonadati</taxon>
        <taxon>Pseudomonadota</taxon>
        <taxon>Gammaproteobacteria</taxon>
        <taxon>Oceanospirillales</taxon>
        <taxon>Pleioneaceae</taxon>
        <taxon>Aliikangiella</taxon>
    </lineage>
</organism>
<evidence type="ECO:0000256" key="1">
    <source>
        <dbReference type="ARBA" id="ARBA00022722"/>
    </source>
</evidence>
<keyword evidence="3" id="KW-0255">Endonuclease</keyword>
<dbReference type="PANTHER" id="PTHR33146">
    <property type="entry name" value="ENDONUCLEASE 4"/>
    <property type="match status" value="1"/>
</dbReference>
<dbReference type="Proteomes" id="UP000315439">
    <property type="component" value="Unassembled WGS sequence"/>
</dbReference>
<dbReference type="OrthoDB" id="267579at2"/>
<dbReference type="GO" id="GO:0046872">
    <property type="term" value="F:metal ion binding"/>
    <property type="evidence" value="ECO:0007669"/>
    <property type="project" value="UniProtKB-KW"/>
</dbReference>
<dbReference type="EMBL" id="VIKS01000012">
    <property type="protein sequence ID" value="TQV85427.1"/>
    <property type="molecule type" value="Genomic_DNA"/>
</dbReference>
<evidence type="ECO:0000313" key="7">
    <source>
        <dbReference type="EMBL" id="TQV85427.1"/>
    </source>
</evidence>
<keyword evidence="2" id="KW-0479">Metal-binding</keyword>
<keyword evidence="8" id="KW-1185">Reference proteome</keyword>
<dbReference type="Pfam" id="PF02265">
    <property type="entry name" value="S1-P1_nuclease"/>
    <property type="match status" value="1"/>
</dbReference>
<keyword evidence="5" id="KW-1015">Disulfide bond</keyword>